<proteinExistence type="predicted"/>
<dbReference type="Pfam" id="PF13302">
    <property type="entry name" value="Acetyltransf_3"/>
    <property type="match status" value="1"/>
</dbReference>
<keyword evidence="3" id="KW-1185">Reference proteome</keyword>
<sequence>MTLLTDRIAALAARLHGLAGFPVIEDDMIRLRAPGEADVDPLFALFSDHEVMRYWSRPAMQHRDEAVDYVSSIREGFAKREFINWIIAERDTDRMSGTCTFYDIQPSHLRSGIGYAVLPAEQGRGIASQAVGLACAWGFGWLDLHRVEADIHPDNHASRRVLERAGFQREGLLRQRFVTPQEIQDSELYGLLAPS</sequence>
<organism evidence="2 3">
    <name type="scientific">Pseudomarimonas salicorniae</name>
    <dbReference type="NCBI Taxonomy" id="2933270"/>
    <lineage>
        <taxon>Bacteria</taxon>
        <taxon>Pseudomonadati</taxon>
        <taxon>Pseudomonadota</taxon>
        <taxon>Gammaproteobacteria</taxon>
        <taxon>Lysobacterales</taxon>
        <taxon>Lysobacteraceae</taxon>
        <taxon>Pseudomarimonas</taxon>
    </lineage>
</organism>
<dbReference type="EMBL" id="JALNMH010000006">
    <property type="protein sequence ID" value="MCK7593610.1"/>
    <property type="molecule type" value="Genomic_DNA"/>
</dbReference>
<dbReference type="Gene3D" id="3.40.630.30">
    <property type="match status" value="1"/>
</dbReference>
<name>A0ABT0GHW9_9GAMM</name>
<dbReference type="PROSITE" id="PS51186">
    <property type="entry name" value="GNAT"/>
    <property type="match status" value="1"/>
</dbReference>
<dbReference type="InterPro" id="IPR016181">
    <property type="entry name" value="Acyl_CoA_acyltransferase"/>
</dbReference>
<comment type="caution">
    <text evidence="2">The sequence shown here is derived from an EMBL/GenBank/DDBJ whole genome shotgun (WGS) entry which is preliminary data.</text>
</comment>
<evidence type="ECO:0000259" key="1">
    <source>
        <dbReference type="PROSITE" id="PS51186"/>
    </source>
</evidence>
<dbReference type="SUPFAM" id="SSF55729">
    <property type="entry name" value="Acyl-CoA N-acyltransferases (Nat)"/>
    <property type="match status" value="1"/>
</dbReference>
<dbReference type="PANTHER" id="PTHR43441:SF11">
    <property type="entry name" value="RIBOSOMAL-PROTEIN-SERINE ACETYLTRANSFERASE"/>
    <property type="match status" value="1"/>
</dbReference>
<dbReference type="PANTHER" id="PTHR43441">
    <property type="entry name" value="RIBOSOMAL-PROTEIN-SERINE ACETYLTRANSFERASE"/>
    <property type="match status" value="1"/>
</dbReference>
<dbReference type="InterPro" id="IPR051908">
    <property type="entry name" value="Ribosomal_N-acetyltransferase"/>
</dbReference>
<gene>
    <name evidence="2" type="ORF">M0G41_08010</name>
</gene>
<evidence type="ECO:0000313" key="3">
    <source>
        <dbReference type="Proteomes" id="UP001431449"/>
    </source>
</evidence>
<dbReference type="InterPro" id="IPR000182">
    <property type="entry name" value="GNAT_dom"/>
</dbReference>
<feature type="domain" description="N-acetyltransferase" evidence="1">
    <location>
        <begin position="29"/>
        <end position="194"/>
    </location>
</feature>
<reference evidence="2" key="1">
    <citation type="submission" date="2022-04" db="EMBL/GenBank/DDBJ databases">
        <title>Lysobacter sp. CAU 1642 isolated from sea sand.</title>
        <authorList>
            <person name="Kim W."/>
        </authorList>
    </citation>
    <scope>NUCLEOTIDE SEQUENCE</scope>
    <source>
        <strain evidence="2">CAU 1642</strain>
    </source>
</reference>
<protein>
    <submittedName>
        <fullName evidence="2">GNAT family N-acetyltransferase</fullName>
    </submittedName>
</protein>
<dbReference type="Proteomes" id="UP001431449">
    <property type="component" value="Unassembled WGS sequence"/>
</dbReference>
<dbReference type="RefSeq" id="WP_248207436.1">
    <property type="nucleotide sequence ID" value="NZ_JALNMH010000006.1"/>
</dbReference>
<accession>A0ABT0GHW9</accession>
<evidence type="ECO:0000313" key="2">
    <source>
        <dbReference type="EMBL" id="MCK7593610.1"/>
    </source>
</evidence>